<comment type="caution">
    <text evidence="9">The sequence shown here is derived from an EMBL/GenBank/DDBJ whole genome shotgun (WGS) entry which is preliminary data.</text>
</comment>
<dbReference type="Pfam" id="PF03547">
    <property type="entry name" value="Mem_trans"/>
    <property type="match status" value="2"/>
</dbReference>
<evidence type="ECO:0000256" key="6">
    <source>
        <dbReference type="ARBA" id="ARBA00022989"/>
    </source>
</evidence>
<keyword evidence="7 8" id="KW-0472">Membrane</keyword>
<dbReference type="InterPro" id="IPR004776">
    <property type="entry name" value="Mem_transp_PIN-like"/>
</dbReference>
<proteinExistence type="inferred from homology"/>
<feature type="transmembrane region" description="Helical" evidence="8">
    <location>
        <begin position="285"/>
        <end position="304"/>
    </location>
</feature>
<feature type="transmembrane region" description="Helical" evidence="8">
    <location>
        <begin position="60"/>
        <end position="83"/>
    </location>
</feature>
<dbReference type="Gene3D" id="1.20.1530.20">
    <property type="match status" value="1"/>
</dbReference>
<keyword evidence="4" id="KW-1003">Cell membrane</keyword>
<feature type="transmembrane region" description="Helical" evidence="8">
    <location>
        <begin position="29"/>
        <end position="48"/>
    </location>
</feature>
<reference evidence="9 10" key="1">
    <citation type="submission" date="2024-09" db="EMBL/GenBank/DDBJ databases">
        <authorList>
            <person name="D'Angelo T."/>
        </authorList>
    </citation>
    <scope>NUCLEOTIDE SEQUENCE [LARGE SCALE GENOMIC DNA]</scope>
    <source>
        <strain evidence="9">SAG AM-320-E07</strain>
    </source>
</reference>
<feature type="transmembrane region" description="Helical" evidence="8">
    <location>
        <begin position="119"/>
        <end position="144"/>
    </location>
</feature>
<comment type="subcellular location">
    <subcellularLocation>
        <location evidence="1">Cell membrane</location>
        <topology evidence="1">Multi-pass membrane protein</topology>
    </subcellularLocation>
</comment>
<protein>
    <submittedName>
        <fullName evidence="9">AEC family transporter</fullName>
    </submittedName>
</protein>
<keyword evidence="5 8" id="KW-0812">Transmembrane</keyword>
<dbReference type="Proteomes" id="UP001593833">
    <property type="component" value="Unassembled WGS sequence"/>
</dbReference>
<evidence type="ECO:0000256" key="4">
    <source>
        <dbReference type="ARBA" id="ARBA00022475"/>
    </source>
</evidence>
<accession>A0ABV6YIH3</accession>
<evidence type="ECO:0000256" key="7">
    <source>
        <dbReference type="ARBA" id="ARBA00023136"/>
    </source>
</evidence>
<evidence type="ECO:0000256" key="2">
    <source>
        <dbReference type="ARBA" id="ARBA00010145"/>
    </source>
</evidence>
<name>A0ABV6YIH3_UNCEI</name>
<evidence type="ECO:0000256" key="1">
    <source>
        <dbReference type="ARBA" id="ARBA00004651"/>
    </source>
</evidence>
<feature type="transmembrane region" description="Helical" evidence="8">
    <location>
        <begin position="225"/>
        <end position="248"/>
    </location>
</feature>
<organism evidence="9 10">
    <name type="scientific">Eiseniibacteriota bacterium</name>
    <dbReference type="NCBI Taxonomy" id="2212470"/>
    <lineage>
        <taxon>Bacteria</taxon>
        <taxon>Candidatus Eiseniibacteriota</taxon>
    </lineage>
</organism>
<evidence type="ECO:0000313" key="9">
    <source>
        <dbReference type="EMBL" id="MFC1572127.1"/>
    </source>
</evidence>
<feature type="transmembrane region" description="Helical" evidence="8">
    <location>
        <begin position="254"/>
        <end position="273"/>
    </location>
</feature>
<evidence type="ECO:0000256" key="5">
    <source>
        <dbReference type="ARBA" id="ARBA00022692"/>
    </source>
</evidence>
<keyword evidence="3" id="KW-0813">Transport</keyword>
<keyword evidence="10" id="KW-1185">Reference proteome</keyword>
<feature type="transmembrane region" description="Helical" evidence="8">
    <location>
        <begin position="164"/>
        <end position="182"/>
    </location>
</feature>
<dbReference type="InterPro" id="IPR038770">
    <property type="entry name" value="Na+/solute_symporter_sf"/>
</dbReference>
<evidence type="ECO:0000313" key="10">
    <source>
        <dbReference type="Proteomes" id="UP001593833"/>
    </source>
</evidence>
<evidence type="ECO:0000256" key="3">
    <source>
        <dbReference type="ARBA" id="ARBA00022448"/>
    </source>
</evidence>
<keyword evidence="6 8" id="KW-1133">Transmembrane helix</keyword>
<gene>
    <name evidence="9" type="ORF">ACFL6M_00865</name>
</gene>
<comment type="similarity">
    <text evidence="2">Belongs to the auxin efflux carrier (TC 2.A.69) family.</text>
</comment>
<dbReference type="PANTHER" id="PTHR36838">
    <property type="entry name" value="AUXIN EFFLUX CARRIER FAMILY PROTEIN"/>
    <property type="match status" value="1"/>
</dbReference>
<evidence type="ECO:0000256" key="8">
    <source>
        <dbReference type="SAM" id="Phobius"/>
    </source>
</evidence>
<sequence>MSLLNIVLPVFLVIGLAYGLRRSGFLQISWTAGLSRLVFYVAAPALLFQSTAQHSFDWGVSIPTLLVVAGIAVVVGLGVYGVARNLPPERRGVLAQGASRSNTVFVGLPLVLNAFGETALARASVVIAFMVVVDNLLSVCLLTLPHEQHSGRKPGLGWHTTLQILRNPLILGCGGGILYSSLGLELPVSLDRALALIGRTAAPLGLVCVGAGLQLRSLRPELPGVAVTAAVRLVFHPLLTYIGLRLIGVEGLDLGVPVLLMACPTAIVSYIMAREMGGDAQFGAAIVIGTTVLSFLTLIGWIALLRLA</sequence>
<dbReference type="EMBL" id="JBHPKH010000004">
    <property type="protein sequence ID" value="MFC1572127.1"/>
    <property type="molecule type" value="Genomic_DNA"/>
</dbReference>
<feature type="transmembrane region" description="Helical" evidence="8">
    <location>
        <begin position="194"/>
        <end position="213"/>
    </location>
</feature>
<dbReference type="PANTHER" id="PTHR36838:SF4">
    <property type="entry name" value="AUXIN EFFLUX CARRIER FAMILY PROTEIN"/>
    <property type="match status" value="1"/>
</dbReference>